<proteinExistence type="predicted"/>
<dbReference type="RefSeq" id="WP_318597329.1">
    <property type="nucleotide sequence ID" value="NZ_JAWSTH010000025.1"/>
</dbReference>
<dbReference type="Gene3D" id="3.40.50.720">
    <property type="entry name" value="NAD(P)-binding Rossmann-like Domain"/>
    <property type="match status" value="1"/>
</dbReference>
<dbReference type="EMBL" id="JAWSTH010000025">
    <property type="protein sequence ID" value="MDW5594996.1"/>
    <property type="molecule type" value="Genomic_DNA"/>
</dbReference>
<dbReference type="PANTHER" id="PTHR12126">
    <property type="entry name" value="NADH-UBIQUINONE OXIDOREDUCTASE 39 KDA SUBUNIT-RELATED"/>
    <property type="match status" value="1"/>
</dbReference>
<organism evidence="2 3">
    <name type="scientific">Conexibacter stalactiti</name>
    <dbReference type="NCBI Taxonomy" id="1940611"/>
    <lineage>
        <taxon>Bacteria</taxon>
        <taxon>Bacillati</taxon>
        <taxon>Actinomycetota</taxon>
        <taxon>Thermoleophilia</taxon>
        <taxon>Solirubrobacterales</taxon>
        <taxon>Conexibacteraceae</taxon>
        <taxon>Conexibacter</taxon>
    </lineage>
</organism>
<dbReference type="InterPro" id="IPR016040">
    <property type="entry name" value="NAD(P)-bd_dom"/>
</dbReference>
<evidence type="ECO:0000313" key="3">
    <source>
        <dbReference type="Proteomes" id="UP001284601"/>
    </source>
</evidence>
<sequence length="310" mass="33298">MRILITGVSGFVGSRLVPRLRRDGHELRGFARDPARVAVDVPVVVGDAVSGEGLDAALDGVDVAYFLIHSMEPPPPAANGARFSDRELASAERFAAAARAAGVRRVVYLGGLVPEAVAPSAHLSSRLAVERVLIEAVPEALALRASIVIGARSRSFRFLVRLIERMPVLALPGWRDFRTQPVDERDVVEALARAAAVELPAGTPRSFDLAGPDVVSYRQLIERIRDLMLLDRPVLALDPPAPTSITSRIAAAIAGEQHALVGPLMDGLGSDLLPRPGDVASLLGLRLHRLDAAIEHALREWEREEPLAAR</sequence>
<protein>
    <submittedName>
        <fullName evidence="2">NAD(P)H-binding protein</fullName>
    </submittedName>
</protein>
<reference evidence="3" key="1">
    <citation type="submission" date="2023-07" db="EMBL/GenBank/DDBJ databases">
        <title>Conexibacter stalactiti sp. nov., isolated from stalactites in a lava cave and emended description of the genus Conexibacter.</title>
        <authorList>
            <person name="Lee S.D."/>
        </authorList>
    </citation>
    <scope>NUCLEOTIDE SEQUENCE [LARGE SCALE GENOMIC DNA]</scope>
    <source>
        <strain evidence="3">KCTC 39840</strain>
    </source>
</reference>
<dbReference type="PANTHER" id="PTHR12126:SF11">
    <property type="entry name" value="NADH DEHYDROGENASE [UBIQUINONE] 1 ALPHA SUBCOMPLEX SUBUNIT 9, MITOCHONDRIAL"/>
    <property type="match status" value="1"/>
</dbReference>
<dbReference type="InterPro" id="IPR036291">
    <property type="entry name" value="NAD(P)-bd_dom_sf"/>
</dbReference>
<evidence type="ECO:0000313" key="2">
    <source>
        <dbReference type="EMBL" id="MDW5594996.1"/>
    </source>
</evidence>
<keyword evidence="3" id="KW-1185">Reference proteome</keyword>
<comment type="caution">
    <text evidence="2">The sequence shown here is derived from an EMBL/GenBank/DDBJ whole genome shotgun (WGS) entry which is preliminary data.</text>
</comment>
<evidence type="ECO:0000259" key="1">
    <source>
        <dbReference type="Pfam" id="PF13460"/>
    </source>
</evidence>
<accession>A0ABU4HNW3</accession>
<name>A0ABU4HNW3_9ACTN</name>
<gene>
    <name evidence="2" type="ORF">R7226_11645</name>
</gene>
<dbReference type="SUPFAM" id="SSF51735">
    <property type="entry name" value="NAD(P)-binding Rossmann-fold domains"/>
    <property type="match status" value="1"/>
</dbReference>
<dbReference type="InterPro" id="IPR051207">
    <property type="entry name" value="ComplexI_NDUFA9_subunit"/>
</dbReference>
<feature type="domain" description="NAD(P)-binding" evidence="1">
    <location>
        <begin position="7"/>
        <end position="113"/>
    </location>
</feature>
<dbReference type="Pfam" id="PF13460">
    <property type="entry name" value="NAD_binding_10"/>
    <property type="match status" value="1"/>
</dbReference>
<reference evidence="2 3" key="2">
    <citation type="submission" date="2023-10" db="EMBL/GenBank/DDBJ databases">
        <authorList>
            <person name="Han X.F."/>
        </authorList>
    </citation>
    <scope>NUCLEOTIDE SEQUENCE [LARGE SCALE GENOMIC DNA]</scope>
    <source>
        <strain evidence="2 3">KCTC 39840</strain>
    </source>
</reference>
<dbReference type="Proteomes" id="UP001284601">
    <property type="component" value="Unassembled WGS sequence"/>
</dbReference>